<organism evidence="2 3">
    <name type="scientific">Rhodocollybia butyracea</name>
    <dbReference type="NCBI Taxonomy" id="206335"/>
    <lineage>
        <taxon>Eukaryota</taxon>
        <taxon>Fungi</taxon>
        <taxon>Dikarya</taxon>
        <taxon>Basidiomycota</taxon>
        <taxon>Agaricomycotina</taxon>
        <taxon>Agaricomycetes</taxon>
        <taxon>Agaricomycetidae</taxon>
        <taxon>Agaricales</taxon>
        <taxon>Marasmiineae</taxon>
        <taxon>Omphalotaceae</taxon>
        <taxon>Rhodocollybia</taxon>
    </lineage>
</organism>
<dbReference type="OrthoDB" id="4177236at2759"/>
<sequence length="275" mass="31110">MDASHSKLPSTSWTLDHVKTAISRGIEISSARSGVDVVDIDDGCIVKYGRVVRAREAEATELVAAHTSIPVAQIHATLYDEVTSTTYIVQDKIHGERLDKLLPTLDDEKLQVIEKELQLIFSQLSSLDMHGSMGMVGNSSYLDFHPFAVDHLGSWKATTALDFVTWIVDATNTATDITVFKPMDSDIFDDKKPHIFSHGDLVPENILIHDGHISGIIDWEYARWYPYFWNAYIALRRPLVDSRWMRMICNIMVTYNRERKVFSDVYGTADSWVGT</sequence>
<accession>A0A9P5P4W5</accession>
<dbReference type="AlphaFoldDB" id="A0A9P5P4W5"/>
<evidence type="ECO:0000313" key="3">
    <source>
        <dbReference type="Proteomes" id="UP000772434"/>
    </source>
</evidence>
<dbReference type="SUPFAM" id="SSF56112">
    <property type="entry name" value="Protein kinase-like (PK-like)"/>
    <property type="match status" value="1"/>
</dbReference>
<dbReference type="Pfam" id="PF01636">
    <property type="entry name" value="APH"/>
    <property type="match status" value="1"/>
</dbReference>
<proteinExistence type="predicted"/>
<reference evidence="2" key="1">
    <citation type="submission" date="2020-11" db="EMBL/GenBank/DDBJ databases">
        <authorList>
            <consortium name="DOE Joint Genome Institute"/>
            <person name="Ahrendt S."/>
            <person name="Riley R."/>
            <person name="Andreopoulos W."/>
            <person name="Labutti K."/>
            <person name="Pangilinan J."/>
            <person name="Ruiz-Duenas F.J."/>
            <person name="Barrasa J.M."/>
            <person name="Sanchez-Garcia M."/>
            <person name="Camarero S."/>
            <person name="Miyauchi S."/>
            <person name="Serrano A."/>
            <person name="Linde D."/>
            <person name="Babiker R."/>
            <person name="Drula E."/>
            <person name="Ayuso-Fernandez I."/>
            <person name="Pacheco R."/>
            <person name="Padilla G."/>
            <person name="Ferreira P."/>
            <person name="Barriuso J."/>
            <person name="Kellner H."/>
            <person name="Castanera R."/>
            <person name="Alfaro M."/>
            <person name="Ramirez L."/>
            <person name="Pisabarro A.G."/>
            <person name="Kuo A."/>
            <person name="Tritt A."/>
            <person name="Lipzen A."/>
            <person name="He G."/>
            <person name="Yan M."/>
            <person name="Ng V."/>
            <person name="Cullen D."/>
            <person name="Martin F."/>
            <person name="Rosso M.-N."/>
            <person name="Henrissat B."/>
            <person name="Hibbett D."/>
            <person name="Martinez A.T."/>
            <person name="Grigoriev I.V."/>
        </authorList>
    </citation>
    <scope>NUCLEOTIDE SEQUENCE</scope>
    <source>
        <strain evidence="2">AH 40177</strain>
    </source>
</reference>
<dbReference type="Gene3D" id="3.90.1200.10">
    <property type="match status" value="1"/>
</dbReference>
<dbReference type="Gene3D" id="3.30.200.150">
    <property type="match status" value="1"/>
</dbReference>
<protein>
    <submittedName>
        <fullName evidence="2">Kinase-like domain-containing protein</fullName>
    </submittedName>
</protein>
<keyword evidence="3" id="KW-1185">Reference proteome</keyword>
<dbReference type="PANTHER" id="PTHR21310">
    <property type="entry name" value="AMINOGLYCOSIDE PHOSPHOTRANSFERASE-RELATED-RELATED"/>
    <property type="match status" value="1"/>
</dbReference>
<dbReference type="GO" id="GO:0016301">
    <property type="term" value="F:kinase activity"/>
    <property type="evidence" value="ECO:0007669"/>
    <property type="project" value="UniProtKB-KW"/>
</dbReference>
<name>A0A9P5P4W5_9AGAR</name>
<dbReference type="Proteomes" id="UP000772434">
    <property type="component" value="Unassembled WGS sequence"/>
</dbReference>
<evidence type="ECO:0000259" key="1">
    <source>
        <dbReference type="Pfam" id="PF01636"/>
    </source>
</evidence>
<gene>
    <name evidence="2" type="ORF">BDP27DRAFT_1407955</name>
</gene>
<comment type="caution">
    <text evidence="2">The sequence shown here is derived from an EMBL/GenBank/DDBJ whole genome shotgun (WGS) entry which is preliminary data.</text>
</comment>
<keyword evidence="2" id="KW-0418">Kinase</keyword>
<feature type="domain" description="Aminoglycoside phosphotransferase" evidence="1">
    <location>
        <begin position="54"/>
        <end position="242"/>
    </location>
</feature>
<dbReference type="InterPro" id="IPR011009">
    <property type="entry name" value="Kinase-like_dom_sf"/>
</dbReference>
<dbReference type="PANTHER" id="PTHR21310:SF55">
    <property type="entry name" value="AMINOGLYCOSIDE PHOSPHOTRANSFERASE DOMAIN-CONTAINING PROTEIN"/>
    <property type="match status" value="1"/>
</dbReference>
<dbReference type="InterPro" id="IPR051678">
    <property type="entry name" value="AGP_Transferase"/>
</dbReference>
<dbReference type="InterPro" id="IPR002575">
    <property type="entry name" value="Aminoglycoside_PTrfase"/>
</dbReference>
<evidence type="ECO:0000313" key="2">
    <source>
        <dbReference type="EMBL" id="KAF9058889.1"/>
    </source>
</evidence>
<dbReference type="EMBL" id="JADNRY010000339">
    <property type="protein sequence ID" value="KAF9058889.1"/>
    <property type="molecule type" value="Genomic_DNA"/>
</dbReference>
<keyword evidence="2" id="KW-0808">Transferase</keyword>